<dbReference type="InterPro" id="IPR021335">
    <property type="entry name" value="DUF2948"/>
</dbReference>
<dbReference type="Pfam" id="PF11164">
    <property type="entry name" value="DUF2948"/>
    <property type="match status" value="1"/>
</dbReference>
<evidence type="ECO:0000313" key="2">
    <source>
        <dbReference type="Proteomes" id="UP000216991"/>
    </source>
</evidence>
<protein>
    <recommendedName>
        <fullName evidence="3">DUF2948 domain-containing protein</fullName>
    </recommendedName>
</protein>
<sequence>MADPGSQSGASRLALLGQEPDDIATFSALLQDATLRLADVGYDRKARRLACLVNRFRREVDAPSRIRCAFRIETVGAVQRAGWPADPEAVTAILSLDRQGDWLVITCAGGIAIRARVEVIELVLEDMGEPWATTRVPSHD</sequence>
<organism evidence="1 2">
    <name type="scientific">Sandarakinorhabdus cyanobacteriorum</name>
    <dbReference type="NCBI Taxonomy" id="1981098"/>
    <lineage>
        <taxon>Bacteria</taxon>
        <taxon>Pseudomonadati</taxon>
        <taxon>Pseudomonadota</taxon>
        <taxon>Alphaproteobacteria</taxon>
        <taxon>Sphingomonadales</taxon>
        <taxon>Sphingosinicellaceae</taxon>
        <taxon>Sandarakinorhabdus</taxon>
    </lineage>
</organism>
<accession>A0A255YCW8</accession>
<proteinExistence type="predicted"/>
<dbReference type="AlphaFoldDB" id="A0A255YCW8"/>
<name>A0A255YCW8_9SPHN</name>
<evidence type="ECO:0008006" key="3">
    <source>
        <dbReference type="Google" id="ProtNLM"/>
    </source>
</evidence>
<dbReference type="EMBL" id="NOXT01000115">
    <property type="protein sequence ID" value="OYQ27086.1"/>
    <property type="molecule type" value="Genomic_DNA"/>
</dbReference>
<reference evidence="1 2" key="1">
    <citation type="submission" date="2017-07" db="EMBL/GenBank/DDBJ databases">
        <title>Sandarakinorhabdus cyanobacteriorum sp. nov., a novel bacterium isolated from cyanobacterial aggregates in a eutrophic lake.</title>
        <authorList>
            <person name="Cai H."/>
        </authorList>
    </citation>
    <scope>NUCLEOTIDE SEQUENCE [LARGE SCALE GENOMIC DNA]</scope>
    <source>
        <strain evidence="1 2">TH057</strain>
    </source>
</reference>
<keyword evidence="2" id="KW-1185">Reference proteome</keyword>
<dbReference type="OrthoDB" id="7594874at2"/>
<comment type="caution">
    <text evidence="1">The sequence shown here is derived from an EMBL/GenBank/DDBJ whole genome shotgun (WGS) entry which is preliminary data.</text>
</comment>
<evidence type="ECO:0000313" key="1">
    <source>
        <dbReference type="EMBL" id="OYQ27086.1"/>
    </source>
</evidence>
<dbReference type="Proteomes" id="UP000216991">
    <property type="component" value="Unassembled WGS sequence"/>
</dbReference>
<gene>
    <name evidence="1" type="ORF">CHU93_11285</name>
</gene>